<evidence type="ECO:0000256" key="4">
    <source>
        <dbReference type="ARBA" id="ARBA00022530"/>
    </source>
</evidence>
<keyword evidence="7" id="KW-1133">Transmembrane helix</keyword>
<comment type="subcellular location">
    <subcellularLocation>
        <location evidence="1">Cell membrane</location>
        <topology evidence="1">Single-pass type I membrane protein</topology>
    </subcellularLocation>
    <subcellularLocation>
        <location evidence="12">Zona pellucida</location>
    </subcellularLocation>
</comment>
<keyword evidence="17" id="KW-1185">Reference proteome</keyword>
<keyword evidence="10" id="KW-0325">Glycoprotein</keyword>
<name>W5N2P1_LEPOC</name>
<dbReference type="GO" id="GO:0060468">
    <property type="term" value="P:prevention of polyspermy"/>
    <property type="evidence" value="ECO:0000318"/>
    <property type="project" value="GO_Central"/>
</dbReference>
<protein>
    <submittedName>
        <fullName evidence="16">Uncharacterized protein</fullName>
    </submittedName>
</protein>
<dbReference type="STRING" id="7918.ENSLOCP00000014900"/>
<dbReference type="AlphaFoldDB" id="W5N2P1"/>
<sequence length="315" mass="34434">IPSEQQVRCGLPDTSPAACQARGCCVDNTTSGCYYPLNVCTRDGHFIFTVHRHDTVPDTDPRGLVAGPSGCAPALATPHYAIFAIGLQLCGVRSSVEGNATVYAVEVRGTRLATAQVAYGQISRDVPFSMQVRCRLVPGSFSSRGFLVRDLPPPVASAAGQLRLELRVARDGCYRSYFPQAALPLQLRLKAPLFLEVRLVLPPDPSLVLLVHYCVAYPRSAQAAWVLIYDGCPNEVDPDSVDIKVQPADHPRHYRRFTVHTFQFVNPNTGRYLGEEVYIMCVTEVCSPAVQSCDPKCFDPKRAGTRGRSHEDAAS</sequence>
<keyword evidence="5" id="KW-0165">Cleavage on pair of basic residues</keyword>
<dbReference type="InterPro" id="IPR051148">
    <property type="entry name" value="Zona_Pellucida_Domain_gp"/>
</dbReference>
<dbReference type="Pfam" id="PF00100">
    <property type="entry name" value="Zona_pellucida"/>
    <property type="match status" value="1"/>
</dbReference>
<dbReference type="GO" id="GO:0007339">
    <property type="term" value="P:binding of sperm to zona pellucida"/>
    <property type="evidence" value="ECO:0000318"/>
    <property type="project" value="GO_Central"/>
</dbReference>
<dbReference type="PANTHER" id="PTHR23343:SF117">
    <property type="entry name" value="ZONA PELLUCIDA SPERM-BINDING PROTEIN 4-LIKE ISOFORM X1"/>
    <property type="match status" value="1"/>
</dbReference>
<dbReference type="InterPro" id="IPR044913">
    <property type="entry name" value="P_trefoil_dom_sf"/>
</dbReference>
<dbReference type="PROSITE" id="PS51448">
    <property type="entry name" value="P_TREFOIL_2"/>
    <property type="match status" value="1"/>
</dbReference>
<evidence type="ECO:0000256" key="11">
    <source>
        <dbReference type="ARBA" id="ARBA00023279"/>
    </source>
</evidence>
<organism evidence="16 17">
    <name type="scientific">Lepisosteus oculatus</name>
    <name type="common">Spotted gar</name>
    <dbReference type="NCBI Taxonomy" id="7918"/>
    <lineage>
        <taxon>Eukaryota</taxon>
        <taxon>Metazoa</taxon>
        <taxon>Chordata</taxon>
        <taxon>Craniata</taxon>
        <taxon>Vertebrata</taxon>
        <taxon>Euteleostomi</taxon>
        <taxon>Actinopterygii</taxon>
        <taxon>Neopterygii</taxon>
        <taxon>Holostei</taxon>
        <taxon>Semionotiformes</taxon>
        <taxon>Lepisosteidae</taxon>
        <taxon>Lepisosteus</taxon>
    </lineage>
</organism>
<feature type="disulfide bond" evidence="13">
    <location>
        <begin position="9"/>
        <end position="24"/>
    </location>
</feature>
<dbReference type="GO" id="GO:0035805">
    <property type="term" value="C:egg coat"/>
    <property type="evidence" value="ECO:0000318"/>
    <property type="project" value="GO_Central"/>
</dbReference>
<keyword evidence="9 13" id="KW-1015">Disulfide bond</keyword>
<evidence type="ECO:0000256" key="8">
    <source>
        <dbReference type="ARBA" id="ARBA00023136"/>
    </source>
</evidence>
<dbReference type="Bgee" id="ENSLOCG00000012110">
    <property type="expression patterns" value="Expressed in ovary and 12 other cell types or tissues"/>
</dbReference>
<evidence type="ECO:0000256" key="5">
    <source>
        <dbReference type="ARBA" id="ARBA00022685"/>
    </source>
</evidence>
<evidence type="ECO:0000256" key="13">
    <source>
        <dbReference type="PROSITE-ProRule" id="PRU00779"/>
    </source>
</evidence>
<dbReference type="Gene3D" id="2.60.40.4100">
    <property type="entry name" value="Zona pellucida, ZP-C domain"/>
    <property type="match status" value="1"/>
</dbReference>
<evidence type="ECO:0000256" key="12">
    <source>
        <dbReference type="ARBA" id="ARBA00024183"/>
    </source>
</evidence>
<reference evidence="16" key="2">
    <citation type="submission" date="2025-08" db="UniProtKB">
        <authorList>
            <consortium name="Ensembl"/>
        </authorList>
    </citation>
    <scope>IDENTIFICATION</scope>
</reference>
<evidence type="ECO:0000256" key="6">
    <source>
        <dbReference type="ARBA" id="ARBA00022692"/>
    </source>
</evidence>
<proteinExistence type="predicted"/>
<dbReference type="InterPro" id="IPR000519">
    <property type="entry name" value="P_trefoil_dom"/>
</dbReference>
<dbReference type="SMART" id="SM00241">
    <property type="entry name" value="ZP"/>
    <property type="match status" value="1"/>
</dbReference>
<dbReference type="GO" id="GO:0032190">
    <property type="term" value="F:acrosin binding"/>
    <property type="evidence" value="ECO:0000318"/>
    <property type="project" value="GO_Central"/>
</dbReference>
<feature type="domain" description="ZP" evidence="14">
    <location>
        <begin position="39"/>
        <end position="304"/>
    </location>
</feature>
<dbReference type="Pfam" id="PF00088">
    <property type="entry name" value="Trefoil"/>
    <property type="match status" value="1"/>
</dbReference>
<keyword evidence="6" id="KW-0812">Transmembrane</keyword>
<accession>W5N2P1</accession>
<evidence type="ECO:0000256" key="1">
    <source>
        <dbReference type="ARBA" id="ARBA00004251"/>
    </source>
</evidence>
<evidence type="ECO:0000259" key="14">
    <source>
        <dbReference type="PROSITE" id="PS51034"/>
    </source>
</evidence>
<dbReference type="InParanoid" id="W5N2P1"/>
<dbReference type="eggNOG" id="ENOG502QV2W">
    <property type="taxonomic scope" value="Eukaryota"/>
</dbReference>
<dbReference type="SUPFAM" id="SSF57492">
    <property type="entry name" value="Trefoil"/>
    <property type="match status" value="1"/>
</dbReference>
<keyword evidence="2" id="KW-1003">Cell membrane</keyword>
<dbReference type="CDD" id="cd00111">
    <property type="entry name" value="Trefoil"/>
    <property type="match status" value="1"/>
</dbReference>
<evidence type="ECO:0000256" key="7">
    <source>
        <dbReference type="ARBA" id="ARBA00022989"/>
    </source>
</evidence>
<reference evidence="16" key="3">
    <citation type="submission" date="2025-09" db="UniProtKB">
        <authorList>
            <consortium name="Ensembl"/>
        </authorList>
    </citation>
    <scope>IDENTIFICATION</scope>
</reference>
<dbReference type="Proteomes" id="UP000018468">
    <property type="component" value="Linkage group LG12"/>
</dbReference>
<keyword evidence="3" id="KW-0964">Secreted</keyword>
<dbReference type="PANTHER" id="PTHR23343">
    <property type="entry name" value="ZONA PELLUCIDA SPERM-BINDING PROTEIN"/>
    <property type="match status" value="1"/>
</dbReference>
<dbReference type="InterPro" id="IPR042235">
    <property type="entry name" value="ZP-C_dom"/>
</dbReference>
<evidence type="ECO:0000313" key="16">
    <source>
        <dbReference type="Ensembl" id="ENSLOCP00000014900.1"/>
    </source>
</evidence>
<dbReference type="HOGENOM" id="CLU_026010_0_0_1"/>
<keyword evidence="8" id="KW-0472">Membrane</keyword>
<evidence type="ECO:0000256" key="2">
    <source>
        <dbReference type="ARBA" id="ARBA00022475"/>
    </source>
</evidence>
<dbReference type="GeneTree" id="ENSGT00940000163253"/>
<dbReference type="Ensembl" id="ENSLOCT00000014929.1">
    <property type="protein sequence ID" value="ENSLOCP00000014900.1"/>
    <property type="gene ID" value="ENSLOCG00000012110.1"/>
</dbReference>
<keyword evidence="4" id="KW-0272">Extracellular matrix</keyword>
<keyword evidence="11" id="KW-0278">Fertilization</keyword>
<dbReference type="Gene3D" id="4.10.110.10">
    <property type="entry name" value="Spasmolytic Protein, domain 1"/>
    <property type="match status" value="1"/>
</dbReference>
<evidence type="ECO:0000259" key="15">
    <source>
        <dbReference type="PROSITE" id="PS51448"/>
    </source>
</evidence>
<dbReference type="GO" id="GO:0035804">
    <property type="term" value="F:structural constituent of egg coat"/>
    <property type="evidence" value="ECO:0000318"/>
    <property type="project" value="GO_Central"/>
</dbReference>
<dbReference type="Pfam" id="PF23344">
    <property type="entry name" value="ZP-N"/>
    <property type="match status" value="1"/>
</dbReference>
<dbReference type="PROSITE" id="PS51034">
    <property type="entry name" value="ZP_2"/>
    <property type="match status" value="1"/>
</dbReference>
<dbReference type="InterPro" id="IPR055355">
    <property type="entry name" value="ZP-C"/>
</dbReference>
<evidence type="ECO:0000256" key="3">
    <source>
        <dbReference type="ARBA" id="ARBA00022525"/>
    </source>
</evidence>
<comment type="caution">
    <text evidence="13">Lacks conserved residue(s) required for the propagation of feature annotation.</text>
</comment>
<feature type="domain" description="P-type" evidence="15">
    <location>
        <begin position="1"/>
        <end position="37"/>
    </location>
</feature>
<dbReference type="InterPro" id="IPR055356">
    <property type="entry name" value="ZP-N"/>
</dbReference>
<evidence type="ECO:0000256" key="9">
    <source>
        <dbReference type="ARBA" id="ARBA00023157"/>
    </source>
</evidence>
<dbReference type="InterPro" id="IPR001507">
    <property type="entry name" value="ZP_dom"/>
</dbReference>
<reference evidence="17" key="1">
    <citation type="submission" date="2011-12" db="EMBL/GenBank/DDBJ databases">
        <title>The Draft Genome of Lepisosteus oculatus.</title>
        <authorList>
            <consortium name="The Broad Institute Genome Assembly &amp; Analysis Group"/>
            <consortium name="Computational R&amp;D Group"/>
            <consortium name="and Sequencing Platform"/>
            <person name="Di Palma F."/>
            <person name="Alfoldi J."/>
            <person name="Johnson J."/>
            <person name="Berlin A."/>
            <person name="Gnerre S."/>
            <person name="Jaffe D."/>
            <person name="MacCallum I."/>
            <person name="Young S."/>
            <person name="Walker B.J."/>
            <person name="Lander E.S."/>
            <person name="Lindblad-Toh K."/>
        </authorList>
    </citation>
    <scope>NUCLEOTIDE SEQUENCE [LARGE SCALE GENOMIC DNA]</scope>
</reference>
<dbReference type="Gene3D" id="2.60.40.3210">
    <property type="entry name" value="Zona pellucida, ZP-N domain"/>
    <property type="match status" value="1"/>
</dbReference>
<evidence type="ECO:0000256" key="10">
    <source>
        <dbReference type="ARBA" id="ARBA00023180"/>
    </source>
</evidence>
<evidence type="ECO:0000313" key="17">
    <source>
        <dbReference type="Proteomes" id="UP000018468"/>
    </source>
</evidence>
<dbReference type="GO" id="GO:0005886">
    <property type="term" value="C:plasma membrane"/>
    <property type="evidence" value="ECO:0007669"/>
    <property type="project" value="UniProtKB-SubCell"/>
</dbReference>
<dbReference type="EMBL" id="AHAT01039204">
    <property type="status" value="NOT_ANNOTATED_CDS"/>
    <property type="molecule type" value="Genomic_DNA"/>
</dbReference>